<evidence type="ECO:0000259" key="1">
    <source>
        <dbReference type="Pfam" id="PF01370"/>
    </source>
</evidence>
<dbReference type="InterPro" id="IPR036291">
    <property type="entry name" value="NAD(P)-bd_dom_sf"/>
</dbReference>
<dbReference type="Pfam" id="PF01370">
    <property type="entry name" value="Epimerase"/>
    <property type="match status" value="1"/>
</dbReference>
<gene>
    <name evidence="2" type="ORF">G3I71_32160</name>
</gene>
<evidence type="ECO:0000313" key="2">
    <source>
        <dbReference type="EMBL" id="NEC90354.1"/>
    </source>
</evidence>
<feature type="domain" description="NAD-dependent epimerase/dehydratase" evidence="1">
    <location>
        <begin position="3"/>
        <end position="211"/>
    </location>
</feature>
<comment type="caution">
    <text evidence="2">The sequence shown here is derived from an EMBL/GenBank/DDBJ whole genome shotgun (WGS) entry which is preliminary data.</text>
</comment>
<protein>
    <submittedName>
        <fullName evidence="2">SDR family oxidoreductase</fullName>
    </submittedName>
</protein>
<dbReference type="GO" id="GO:0005737">
    <property type="term" value="C:cytoplasm"/>
    <property type="evidence" value="ECO:0007669"/>
    <property type="project" value="TreeGrafter"/>
</dbReference>
<dbReference type="GO" id="GO:0008270">
    <property type="term" value="F:zinc ion binding"/>
    <property type="evidence" value="ECO:0007669"/>
    <property type="project" value="InterPro"/>
</dbReference>
<dbReference type="AlphaFoldDB" id="A0A6B3C1I4"/>
<reference evidence="2" key="1">
    <citation type="submission" date="2020-01" db="EMBL/GenBank/DDBJ databases">
        <title>Insect and environment-associated Actinomycetes.</title>
        <authorList>
            <person name="Currrie C."/>
            <person name="Chevrette M."/>
            <person name="Carlson C."/>
            <person name="Stubbendieck R."/>
            <person name="Wendt-Pienkowski E."/>
        </authorList>
    </citation>
    <scope>NUCLEOTIDE SEQUENCE</scope>
    <source>
        <strain evidence="2">SID12501</strain>
    </source>
</reference>
<dbReference type="SUPFAM" id="SSF51735">
    <property type="entry name" value="NAD(P)-binding Rossmann-fold domains"/>
    <property type="match status" value="1"/>
</dbReference>
<sequence>MRVFVTGASGFVGSAVVRELLSAGHEVVGMARSDGSAVSLKEAGAEVHRGDLDDLDSLRAGAAASEGVIHTAYIHDFRDFAEAARTDLRAVETLGEALVDSGRPLLICSGTAFSPGVMATEDNPGDPNRSHMYRLASEAAVMRFAERGVRASVVRLPPSVHGEGDHGFVPRLVDIARAKGVSAYPGDGANRWAAAHRFDVARLFRLALESAPAGTRLHAVAEEGVPVRGIAEAIGRGLGVPVTSVPHAETNDHFGWLGNFFALDLPASSAATRERLGWRPVEGELLTDLTAGHYFGSAEHISSPSGA</sequence>
<dbReference type="InterPro" id="IPR001509">
    <property type="entry name" value="Epimerase_deHydtase"/>
</dbReference>
<dbReference type="RefSeq" id="WP_164320138.1">
    <property type="nucleotide sequence ID" value="NZ_JAAGLU010000031.1"/>
</dbReference>
<dbReference type="InterPro" id="IPR051783">
    <property type="entry name" value="NAD(P)-dependent_oxidoreduct"/>
</dbReference>
<name>A0A6B3C1I4_9ACTN</name>
<dbReference type="GO" id="GO:0004029">
    <property type="term" value="F:aldehyde dehydrogenase (NAD+) activity"/>
    <property type="evidence" value="ECO:0007669"/>
    <property type="project" value="TreeGrafter"/>
</dbReference>
<dbReference type="CDD" id="cd05262">
    <property type="entry name" value="SDR_a7"/>
    <property type="match status" value="1"/>
</dbReference>
<dbReference type="PROSITE" id="PS00059">
    <property type="entry name" value="ADH_ZINC"/>
    <property type="match status" value="1"/>
</dbReference>
<accession>A0A6B3C1I4</accession>
<dbReference type="Gene3D" id="3.40.50.720">
    <property type="entry name" value="NAD(P)-binding Rossmann-like Domain"/>
    <property type="match status" value="1"/>
</dbReference>
<organism evidence="2">
    <name type="scientific">Streptomyces sp. SID12501</name>
    <dbReference type="NCBI Taxonomy" id="2706042"/>
    <lineage>
        <taxon>Bacteria</taxon>
        <taxon>Bacillati</taxon>
        <taxon>Actinomycetota</taxon>
        <taxon>Actinomycetes</taxon>
        <taxon>Kitasatosporales</taxon>
        <taxon>Streptomycetaceae</taxon>
        <taxon>Streptomyces</taxon>
    </lineage>
</organism>
<dbReference type="EMBL" id="JAAGLU010000031">
    <property type="protein sequence ID" value="NEC90354.1"/>
    <property type="molecule type" value="Genomic_DNA"/>
</dbReference>
<dbReference type="PANTHER" id="PTHR48079">
    <property type="entry name" value="PROTEIN YEEZ"/>
    <property type="match status" value="1"/>
</dbReference>
<dbReference type="InterPro" id="IPR002328">
    <property type="entry name" value="ADH_Zn_CS"/>
</dbReference>
<proteinExistence type="predicted"/>
<dbReference type="PANTHER" id="PTHR48079:SF6">
    <property type="entry name" value="NAD(P)-BINDING DOMAIN-CONTAINING PROTEIN-RELATED"/>
    <property type="match status" value="1"/>
</dbReference>